<evidence type="ECO:0000256" key="2">
    <source>
        <dbReference type="ARBA" id="ARBA00006706"/>
    </source>
</evidence>
<dbReference type="PROSITE" id="PS00723">
    <property type="entry name" value="POLYPRENYL_SYNTHASE_1"/>
    <property type="match status" value="1"/>
</dbReference>
<dbReference type="InterPro" id="IPR008949">
    <property type="entry name" value="Isoprenoid_synthase_dom_sf"/>
</dbReference>
<evidence type="ECO:0000256" key="14">
    <source>
        <dbReference type="ARBA" id="ARBA00033096"/>
    </source>
</evidence>
<comment type="cofactor">
    <cofactor evidence="1">
        <name>Mg(2+)</name>
        <dbReference type="ChEBI" id="CHEBI:18420"/>
    </cofactor>
</comment>
<keyword evidence="20" id="KW-1185">Reference proteome</keyword>
<evidence type="ECO:0000256" key="13">
    <source>
        <dbReference type="ARBA" id="ARBA00032873"/>
    </source>
</evidence>
<dbReference type="GO" id="GO:0008299">
    <property type="term" value="P:isoprenoid biosynthetic process"/>
    <property type="evidence" value="ECO:0007669"/>
    <property type="project" value="InterPro"/>
</dbReference>
<comment type="catalytic activity">
    <reaction evidence="17">
        <text>isopentenyl diphosphate + (2E)-geranyl diphosphate = (2E,6E)-farnesyl diphosphate + diphosphate</text>
        <dbReference type="Rhea" id="RHEA:19361"/>
        <dbReference type="ChEBI" id="CHEBI:33019"/>
        <dbReference type="ChEBI" id="CHEBI:58057"/>
        <dbReference type="ChEBI" id="CHEBI:128769"/>
        <dbReference type="ChEBI" id="CHEBI:175763"/>
        <dbReference type="EC" id="2.5.1.10"/>
    </reaction>
</comment>
<evidence type="ECO:0000256" key="10">
    <source>
        <dbReference type="ARBA" id="ARBA00032380"/>
    </source>
</evidence>
<dbReference type="InterPro" id="IPR016135">
    <property type="entry name" value="UBQ-conjugating_enzyme/RWD"/>
</dbReference>
<dbReference type="InterPro" id="IPR033749">
    <property type="entry name" value="Polyprenyl_synt_CS"/>
</dbReference>
<keyword evidence="8" id="KW-0460">Magnesium</keyword>
<comment type="similarity">
    <text evidence="2">Belongs to the FPP/GGPP synthase family.</text>
</comment>
<dbReference type="AlphaFoldDB" id="A0A5N6X4D8"/>
<dbReference type="GO" id="GO:0046872">
    <property type="term" value="F:metal ion binding"/>
    <property type="evidence" value="ECO:0007669"/>
    <property type="project" value="UniProtKB-KW"/>
</dbReference>
<evidence type="ECO:0000259" key="18">
    <source>
        <dbReference type="Pfam" id="PF06544"/>
    </source>
</evidence>
<evidence type="ECO:0000256" key="8">
    <source>
        <dbReference type="ARBA" id="ARBA00022842"/>
    </source>
</evidence>
<keyword evidence="7" id="KW-0479">Metal-binding</keyword>
<protein>
    <recommendedName>
        <fullName evidence="13">(2E,6E)-farnesyl diphosphate synthase</fullName>
        <ecNumber evidence="5">2.5.1.1</ecNumber>
        <ecNumber evidence="4">2.5.1.10</ecNumber>
        <ecNumber evidence="3">2.5.1.29</ecNumber>
    </recommendedName>
    <alternativeName>
        <fullName evidence="12">Dimethylallyltranstransferase</fullName>
    </alternativeName>
    <alternativeName>
        <fullName evidence="11">Farnesyl diphosphate synthase</fullName>
    </alternativeName>
    <alternativeName>
        <fullName evidence="9">Farnesyltranstransferase</fullName>
    </alternativeName>
    <alternativeName>
        <fullName evidence="14">Geranylgeranyl diphosphate synthase</fullName>
    </alternativeName>
    <alternativeName>
        <fullName evidence="10">Geranyltranstransferase</fullName>
    </alternativeName>
</protein>
<reference evidence="20" key="1">
    <citation type="submission" date="2019-04" db="EMBL/GenBank/DDBJ databases">
        <title>Friends and foes A comparative genomics studyof 23 Aspergillus species from section Flavi.</title>
        <authorList>
            <consortium name="DOE Joint Genome Institute"/>
            <person name="Kjaerbolling I."/>
            <person name="Vesth T."/>
            <person name="Frisvad J.C."/>
            <person name="Nybo J.L."/>
            <person name="Theobald S."/>
            <person name="Kildgaard S."/>
            <person name="Isbrandt T."/>
            <person name="Kuo A."/>
            <person name="Sato A."/>
            <person name="Lyhne E.K."/>
            <person name="Kogle M.E."/>
            <person name="Wiebenga A."/>
            <person name="Kun R.S."/>
            <person name="Lubbers R.J."/>
            <person name="Makela M.R."/>
            <person name="Barry K."/>
            <person name="Chovatia M."/>
            <person name="Clum A."/>
            <person name="Daum C."/>
            <person name="Haridas S."/>
            <person name="He G."/>
            <person name="LaButti K."/>
            <person name="Lipzen A."/>
            <person name="Mondo S."/>
            <person name="Riley R."/>
            <person name="Salamov A."/>
            <person name="Simmons B.A."/>
            <person name="Magnuson J.K."/>
            <person name="Henrissat B."/>
            <person name="Mortensen U.H."/>
            <person name="Larsen T.O."/>
            <person name="Devries R.P."/>
            <person name="Grigoriev I.V."/>
            <person name="Machida M."/>
            <person name="Baker S.E."/>
            <person name="Andersen M.R."/>
        </authorList>
    </citation>
    <scope>NUCLEOTIDE SEQUENCE [LARGE SCALE GENOMIC DNA]</scope>
    <source>
        <strain evidence="20">CBS 130017</strain>
    </source>
</reference>
<proteinExistence type="inferred from homology"/>
<name>A0A5N6X4D8_9EURO</name>
<dbReference type="GO" id="GO:0004311">
    <property type="term" value="F:geranylgeranyl diphosphate synthase activity"/>
    <property type="evidence" value="ECO:0007669"/>
    <property type="project" value="UniProtKB-EC"/>
</dbReference>
<dbReference type="InterPro" id="IPR010541">
    <property type="entry name" value="Prp3_C"/>
</dbReference>
<dbReference type="InterPro" id="IPR059181">
    <property type="entry name" value="RWDD2A-B_C"/>
</dbReference>
<organism evidence="19 20">
    <name type="scientific">Aspergillus sergii</name>
    <dbReference type="NCBI Taxonomy" id="1034303"/>
    <lineage>
        <taxon>Eukaryota</taxon>
        <taxon>Fungi</taxon>
        <taxon>Dikarya</taxon>
        <taxon>Ascomycota</taxon>
        <taxon>Pezizomycotina</taxon>
        <taxon>Eurotiomycetes</taxon>
        <taxon>Eurotiomycetidae</taxon>
        <taxon>Eurotiales</taxon>
        <taxon>Aspergillaceae</taxon>
        <taxon>Aspergillus</taxon>
        <taxon>Aspergillus subgen. Circumdati</taxon>
    </lineage>
</organism>
<dbReference type="CDD" id="cd24163">
    <property type="entry name" value="RWDD2_C"/>
    <property type="match status" value="1"/>
</dbReference>
<evidence type="ECO:0000256" key="6">
    <source>
        <dbReference type="ARBA" id="ARBA00022679"/>
    </source>
</evidence>
<evidence type="ECO:0000313" key="19">
    <source>
        <dbReference type="EMBL" id="KAE8327673.1"/>
    </source>
</evidence>
<evidence type="ECO:0000256" key="16">
    <source>
        <dbReference type="ARBA" id="ARBA00049291"/>
    </source>
</evidence>
<evidence type="ECO:0000256" key="3">
    <source>
        <dbReference type="ARBA" id="ARBA00012382"/>
    </source>
</evidence>
<sequence length="577" mass="65059">MAQRQPTLLPPDIMESQLSMIDLLTAMFPSPGEVEIPASTAQCVEKLRDWCQDPTVEPSGIPSSLLLAVHLPIIEGEKTIQVNISIPLQGEDSEIEQPPPLNYTLRQPDWMSKAEVAGLATAMPQDDVLEAFEYIREEALHFLETRETAASETVTGDAEPIVRVWFYFPSLSTREKRDDLVNHAPGYSLTGFVLAGKPGVLCLEGGSADIDAYMKFIKTHSWGDIPSHQKKVSERFRETEGVQRVFSGMQEITDSLGERSGQRANRGDMQALEAWLRDRGLQEAFEKILTGPLDYLRENPGKDIRGKLIDAFNEFLEVPNDKLDVIKRIIDLLHNASLLIDDIQDSSTLRRGVPVAHSIFGVAQTINSANYAYFIAQRELTLLTNPISFSIYTEELLHLHRGQGMELHWRDTLQCPSEEEYIQMALDKTGGLFRLAIRLMQAESASGIDYVPLVETLGLLFQIRDDYQNLQSDTYSTNKGFCEDIGEGKFSYPIIHSIRSRPGDLRLLSILKQRSEDITVRKYAVEYIESTGSFDYCERKIASLLQHAREQVRTIANTAHRGSQIEKILNMLEIDKK</sequence>
<evidence type="ECO:0000256" key="17">
    <source>
        <dbReference type="ARBA" id="ARBA00049399"/>
    </source>
</evidence>
<dbReference type="PANTHER" id="PTHR12001:SF70">
    <property type="entry name" value="PYROPHOSPHATE SYNTHETASE ATMG, PUTATIVE (AFU_ORTHOLOGUE AFUA_8G02400)-RELATED"/>
    <property type="match status" value="1"/>
</dbReference>
<dbReference type="EC" id="2.5.1.1" evidence="5"/>
<dbReference type="Gene3D" id="1.10.600.10">
    <property type="entry name" value="Farnesyl Diphosphate Synthase"/>
    <property type="match status" value="1"/>
</dbReference>
<evidence type="ECO:0000256" key="11">
    <source>
        <dbReference type="ARBA" id="ARBA00032424"/>
    </source>
</evidence>
<dbReference type="Gene3D" id="3.10.110.10">
    <property type="entry name" value="Ubiquitin Conjugating Enzyme"/>
    <property type="match status" value="1"/>
</dbReference>
<comment type="catalytic activity">
    <reaction evidence="15">
        <text>isopentenyl diphosphate + (2E,6E)-farnesyl diphosphate = (2E,6E,10E)-geranylgeranyl diphosphate + diphosphate</text>
        <dbReference type="Rhea" id="RHEA:17653"/>
        <dbReference type="ChEBI" id="CHEBI:33019"/>
        <dbReference type="ChEBI" id="CHEBI:58756"/>
        <dbReference type="ChEBI" id="CHEBI:128769"/>
        <dbReference type="ChEBI" id="CHEBI:175763"/>
        <dbReference type="EC" id="2.5.1.29"/>
    </reaction>
</comment>
<evidence type="ECO:0000256" key="9">
    <source>
        <dbReference type="ARBA" id="ARBA00032052"/>
    </source>
</evidence>
<evidence type="ECO:0000256" key="5">
    <source>
        <dbReference type="ARBA" id="ARBA00012833"/>
    </source>
</evidence>
<gene>
    <name evidence="19" type="ORF">BDV39DRAFT_204692</name>
</gene>
<evidence type="ECO:0000256" key="7">
    <source>
        <dbReference type="ARBA" id="ARBA00022723"/>
    </source>
</evidence>
<dbReference type="PANTHER" id="PTHR12001">
    <property type="entry name" value="GERANYLGERANYL PYROPHOSPHATE SYNTHASE"/>
    <property type="match status" value="1"/>
</dbReference>
<evidence type="ECO:0000256" key="1">
    <source>
        <dbReference type="ARBA" id="ARBA00001946"/>
    </source>
</evidence>
<dbReference type="GO" id="GO:0004161">
    <property type="term" value="F:dimethylallyltranstransferase activity"/>
    <property type="evidence" value="ECO:0007669"/>
    <property type="project" value="UniProtKB-EC"/>
</dbReference>
<dbReference type="EMBL" id="ML741790">
    <property type="protein sequence ID" value="KAE8327673.1"/>
    <property type="molecule type" value="Genomic_DNA"/>
</dbReference>
<feature type="domain" description="Small nuclear ribonucleoprotein Prp3 C-terminal" evidence="18">
    <location>
        <begin position="165"/>
        <end position="239"/>
    </location>
</feature>
<dbReference type="CDD" id="cd00685">
    <property type="entry name" value="Trans_IPPS_HT"/>
    <property type="match status" value="1"/>
</dbReference>
<dbReference type="GO" id="GO:0043386">
    <property type="term" value="P:mycotoxin biosynthetic process"/>
    <property type="evidence" value="ECO:0007669"/>
    <property type="project" value="UniProtKB-ARBA"/>
</dbReference>
<dbReference type="GO" id="GO:0046165">
    <property type="term" value="P:alcohol biosynthetic process"/>
    <property type="evidence" value="ECO:0007669"/>
    <property type="project" value="UniProtKB-ARBA"/>
</dbReference>
<evidence type="ECO:0000256" key="15">
    <source>
        <dbReference type="ARBA" id="ARBA00048119"/>
    </source>
</evidence>
<evidence type="ECO:0000256" key="4">
    <source>
        <dbReference type="ARBA" id="ARBA00012439"/>
    </source>
</evidence>
<dbReference type="SFLD" id="SFLDS00005">
    <property type="entry name" value="Isoprenoid_Synthase_Type_I"/>
    <property type="match status" value="1"/>
</dbReference>
<dbReference type="SUPFAM" id="SSF54495">
    <property type="entry name" value="UBC-like"/>
    <property type="match status" value="1"/>
</dbReference>
<evidence type="ECO:0000313" key="20">
    <source>
        <dbReference type="Proteomes" id="UP000325945"/>
    </source>
</evidence>
<keyword evidence="6" id="KW-0808">Transferase</keyword>
<dbReference type="Proteomes" id="UP000325945">
    <property type="component" value="Unassembled WGS sequence"/>
</dbReference>
<dbReference type="GO" id="GO:0004337">
    <property type="term" value="F:(2E,6E)-farnesyl diphosphate synthase activity"/>
    <property type="evidence" value="ECO:0007669"/>
    <property type="project" value="UniProtKB-EC"/>
</dbReference>
<comment type="catalytic activity">
    <reaction evidence="16">
        <text>isopentenyl diphosphate + dimethylallyl diphosphate = (2E)-geranyl diphosphate + diphosphate</text>
        <dbReference type="Rhea" id="RHEA:22408"/>
        <dbReference type="ChEBI" id="CHEBI:33019"/>
        <dbReference type="ChEBI" id="CHEBI:57623"/>
        <dbReference type="ChEBI" id="CHEBI:58057"/>
        <dbReference type="ChEBI" id="CHEBI:128769"/>
        <dbReference type="EC" id="2.5.1.1"/>
    </reaction>
</comment>
<dbReference type="InterPro" id="IPR000092">
    <property type="entry name" value="Polyprenyl_synt"/>
</dbReference>
<dbReference type="SUPFAM" id="SSF48576">
    <property type="entry name" value="Terpenoid synthases"/>
    <property type="match status" value="1"/>
</dbReference>
<dbReference type="Pfam" id="PF00348">
    <property type="entry name" value="polyprenyl_synt"/>
    <property type="match status" value="1"/>
</dbReference>
<dbReference type="PROSITE" id="PS00444">
    <property type="entry name" value="POLYPRENYL_SYNTHASE_2"/>
    <property type="match status" value="1"/>
</dbReference>
<dbReference type="EC" id="2.5.1.29" evidence="3"/>
<dbReference type="Pfam" id="PF06544">
    <property type="entry name" value="Prp3_C"/>
    <property type="match status" value="1"/>
</dbReference>
<dbReference type="EC" id="2.5.1.10" evidence="4"/>
<evidence type="ECO:0000256" key="12">
    <source>
        <dbReference type="ARBA" id="ARBA00032448"/>
    </source>
</evidence>
<accession>A0A5N6X4D8</accession>